<evidence type="ECO:0000313" key="11">
    <source>
        <dbReference type="Proteomes" id="UP001066276"/>
    </source>
</evidence>
<dbReference type="AlphaFoldDB" id="A0AAV7KUQ4"/>
<keyword evidence="11" id="KW-1185">Reference proteome</keyword>
<evidence type="ECO:0000256" key="2">
    <source>
        <dbReference type="ARBA" id="ARBA00022801"/>
    </source>
</evidence>
<proteinExistence type="inferred from homology"/>
<feature type="active site" description="Proton donor/acceptor" evidence="8">
    <location>
        <position position="233"/>
    </location>
</feature>
<dbReference type="Gene3D" id="3.90.1140.10">
    <property type="entry name" value="Cyclic phosphodiesterase"/>
    <property type="match status" value="1"/>
</dbReference>
<reference evidence="10" key="1">
    <citation type="journal article" date="2022" name="bioRxiv">
        <title>Sequencing and chromosome-scale assembly of the giantPleurodeles waltlgenome.</title>
        <authorList>
            <person name="Brown T."/>
            <person name="Elewa A."/>
            <person name="Iarovenko S."/>
            <person name="Subramanian E."/>
            <person name="Araus A.J."/>
            <person name="Petzold A."/>
            <person name="Susuki M."/>
            <person name="Suzuki K.-i.T."/>
            <person name="Hayashi T."/>
            <person name="Toyoda A."/>
            <person name="Oliveira C."/>
            <person name="Osipova E."/>
            <person name="Leigh N.D."/>
            <person name="Simon A."/>
            <person name="Yun M.H."/>
        </authorList>
    </citation>
    <scope>NUCLEOTIDE SEQUENCE</scope>
    <source>
        <strain evidence="10">20211129_DDA</strain>
        <tissue evidence="10">Liver</tissue>
    </source>
</reference>
<evidence type="ECO:0000313" key="10">
    <source>
        <dbReference type="EMBL" id="KAJ1081955.1"/>
    </source>
</evidence>
<dbReference type="KEGG" id="pwl:138268076"/>
<keyword evidence="3" id="KW-0456">Lyase</keyword>
<keyword evidence="2 8" id="KW-0378">Hydrolase</keyword>
<dbReference type="GeneID" id="138268076"/>
<dbReference type="FunFam" id="3.90.1140.10:FF:000002">
    <property type="entry name" value="U6 snRNA phosphodiesterase"/>
    <property type="match status" value="1"/>
</dbReference>
<organism evidence="10 11">
    <name type="scientific">Pleurodeles waltl</name>
    <name type="common">Iberian ribbed newt</name>
    <dbReference type="NCBI Taxonomy" id="8319"/>
    <lineage>
        <taxon>Eukaryota</taxon>
        <taxon>Metazoa</taxon>
        <taxon>Chordata</taxon>
        <taxon>Craniata</taxon>
        <taxon>Vertebrata</taxon>
        <taxon>Euteleostomi</taxon>
        <taxon>Amphibia</taxon>
        <taxon>Batrachia</taxon>
        <taxon>Caudata</taxon>
        <taxon>Salamandroidea</taxon>
        <taxon>Salamandridae</taxon>
        <taxon>Pleurodelinae</taxon>
        <taxon>Pleurodeles</taxon>
    </lineage>
</organism>
<dbReference type="CTD" id="79650"/>
<evidence type="ECO:0000256" key="3">
    <source>
        <dbReference type="ARBA" id="ARBA00023239"/>
    </source>
</evidence>
<dbReference type="GO" id="GO:0005634">
    <property type="term" value="C:nucleus"/>
    <property type="evidence" value="ECO:0007669"/>
    <property type="project" value="UniProtKB-SubCell"/>
</dbReference>
<evidence type="ECO:0000256" key="7">
    <source>
        <dbReference type="ARBA" id="ARBA00046102"/>
    </source>
</evidence>
<feature type="compositionally biased region" description="Low complexity" evidence="9">
    <location>
        <begin position="1"/>
        <end position="13"/>
    </location>
</feature>
<keyword evidence="1 8" id="KW-0540">Nuclease</keyword>
<comment type="catalytic activity">
    <reaction evidence="6">
        <text>a 3'-end uridylyl-adenosine-RNA = a 3'-end 2',3'-cyclophospho-uridine-RNA + adenosine</text>
        <dbReference type="Rhea" id="RHEA:67896"/>
        <dbReference type="Rhea" id="RHEA-COMP:17385"/>
        <dbReference type="Rhea" id="RHEA-COMP:17386"/>
        <dbReference type="ChEBI" id="CHEBI:16335"/>
        <dbReference type="ChEBI" id="CHEBI:85644"/>
        <dbReference type="ChEBI" id="CHEBI:176518"/>
    </reaction>
    <physiologicalReaction direction="left-to-right" evidence="6">
        <dbReference type="Rhea" id="RHEA:67897"/>
    </physiologicalReaction>
</comment>
<comment type="function">
    <text evidence="7">3'-5' RNA exonuclease that trims the 3' end of oligo(U) and oligo(A) tracts of the pre-U6 small nuclear RNA (snRNA) molecule, leading to the formation of a mature U6 snRNA 3' end-terminated with a 2',3'-cyclic phosphate. Participates in the U6 snRNA 3' end processing that prevents U6 snRNA degradation. In addition also removes uridines from the 3' end of U6atac snRNA and possibly the vault RNA VTRNA1-1.</text>
</comment>
<name>A0AAV7KUQ4_PLEWA</name>
<gene>
    <name evidence="8" type="primary">USB1</name>
    <name evidence="10" type="ORF">NDU88_002127</name>
</gene>
<comment type="caution">
    <text evidence="10">The sequence shown here is derived from an EMBL/GenBank/DDBJ whole genome shotgun (WGS) entry which is preliminary data.</text>
</comment>
<accession>A0AAV7KUQ4</accession>
<sequence>MSAEVLVEYSSSSSEDESSLTGPSCFLGVLSGRSSKDDVNPEKTSPAEGVQVRSSEVLPPPREVPRLPVPESVLHMFQDNPEDQINEDVNKHGGRVRSFPHERGNWATHVYTPYEPVEEFPELVDMLVSNAYKYGVVLTKMEEFHISLSRTVVLRHHWISLFVQSLRDKLLPTHRFFCVTNQLKVYTNEERNRTFLGLEVSSGYAELQDLVWEVDRVLQEFDLETFYENPSFHLSLGWCVGDATEKLNAKCLQELQEAVDGFEDSAILLRLHVEEVRCKAGNKIFSIPLR</sequence>
<dbReference type="Pfam" id="PF09749">
    <property type="entry name" value="HVSL"/>
    <property type="match status" value="1"/>
</dbReference>
<dbReference type="HAMAP" id="MF_03040">
    <property type="entry name" value="USB1"/>
    <property type="match status" value="1"/>
</dbReference>
<comment type="subcellular location">
    <subcellularLocation>
        <location evidence="8">Nucleus</location>
    </subcellularLocation>
</comment>
<dbReference type="GO" id="GO:0034477">
    <property type="term" value="P:U6 snRNA 3'-end processing"/>
    <property type="evidence" value="ECO:0007669"/>
    <property type="project" value="UniProtKB-UniRule"/>
</dbReference>
<keyword evidence="4 8" id="KW-0539">Nucleus</keyword>
<evidence type="ECO:0000256" key="8">
    <source>
        <dbReference type="HAMAP-Rule" id="MF_03040"/>
    </source>
</evidence>
<dbReference type="Proteomes" id="UP001066276">
    <property type="component" value="Chromosome 12"/>
</dbReference>
<dbReference type="PANTHER" id="PTHR13522">
    <property type="entry name" value="U6 SNRNA PHOSPHODIESTERASE 1"/>
    <property type="match status" value="1"/>
</dbReference>
<dbReference type="InterPro" id="IPR027521">
    <property type="entry name" value="Usb1"/>
</dbReference>
<feature type="active site" description="Proton donor/acceptor" evidence="8">
    <location>
        <position position="145"/>
    </location>
</feature>
<dbReference type="PANTHER" id="PTHR13522:SF3">
    <property type="entry name" value="U6 SNRNA PHOSPHODIESTERASE 1"/>
    <property type="match status" value="1"/>
</dbReference>
<dbReference type="RefSeq" id="XP_069073538.1">
    <property type="nucleotide sequence ID" value="XM_069217437.1"/>
</dbReference>
<comment type="function">
    <text evidence="8">Phosphodiesterase responsible for the U6 snRNA 3' end processing. Acts as an exoribonuclease (RNase) responsible for trimming the poly(U) tract of the last nucleotides in the pre-U6 snRNA molecule, leading to the formation of mature U6 snRNA.</text>
</comment>
<feature type="region of interest" description="Disordered" evidence="9">
    <location>
        <begin position="1"/>
        <end position="65"/>
    </location>
</feature>
<dbReference type="GO" id="GO:0016829">
    <property type="term" value="F:lyase activity"/>
    <property type="evidence" value="ECO:0007669"/>
    <property type="project" value="UniProtKB-KW"/>
</dbReference>
<comment type="similarity">
    <text evidence="8">Belongs to the 2H phosphoesterase superfamily. USB1 family.</text>
</comment>
<evidence type="ECO:0000256" key="5">
    <source>
        <dbReference type="ARBA" id="ARBA00029300"/>
    </source>
</evidence>
<dbReference type="EMBL" id="JANPWB010000016">
    <property type="protein sequence ID" value="KAJ1081955.1"/>
    <property type="molecule type" value="Genomic_DNA"/>
</dbReference>
<protein>
    <recommendedName>
        <fullName evidence="8">U6 snRNA phosphodiesterase</fullName>
        <ecNumber evidence="8">3.1.4.-</ecNumber>
    </recommendedName>
</protein>
<evidence type="ECO:0000256" key="6">
    <source>
        <dbReference type="ARBA" id="ARBA00029305"/>
    </source>
</evidence>
<evidence type="ECO:0000256" key="1">
    <source>
        <dbReference type="ARBA" id="ARBA00022722"/>
    </source>
</evidence>
<evidence type="ECO:0000256" key="4">
    <source>
        <dbReference type="ARBA" id="ARBA00023242"/>
    </source>
</evidence>
<dbReference type="GO" id="GO:1990838">
    <property type="term" value="F:poly(U)-specific exoribonuclease activity, producing 3' uridine cyclic phosphate ends"/>
    <property type="evidence" value="ECO:0007669"/>
    <property type="project" value="UniProtKB-UniRule"/>
</dbReference>
<dbReference type="EC" id="3.1.4.-" evidence="8"/>
<evidence type="ECO:0000256" key="9">
    <source>
        <dbReference type="SAM" id="MobiDB-lite"/>
    </source>
</evidence>
<comment type="catalytic activity">
    <reaction evidence="5">
        <text>a 3'-end uridylyl-uridine-RNA = a 3'-end 2',3'-cyclophospho-uridine-RNA + uridine</text>
        <dbReference type="Rhea" id="RHEA:46052"/>
        <dbReference type="Rhea" id="RHEA-COMP:17384"/>
        <dbReference type="Rhea" id="RHEA-COMP:17385"/>
        <dbReference type="ChEBI" id="CHEBI:16704"/>
        <dbReference type="ChEBI" id="CHEBI:85643"/>
        <dbReference type="ChEBI" id="CHEBI:85644"/>
    </reaction>
    <physiologicalReaction direction="left-to-right" evidence="5">
        <dbReference type="Rhea" id="RHEA:46053"/>
    </physiologicalReaction>
</comment>